<organism evidence="1 2">
    <name type="scientific">Candidatus Mediterraneibacter tabaqchaliae</name>
    <dbReference type="NCBI Taxonomy" id="2838689"/>
    <lineage>
        <taxon>Bacteria</taxon>
        <taxon>Bacillati</taxon>
        <taxon>Bacillota</taxon>
        <taxon>Clostridia</taxon>
        <taxon>Lachnospirales</taxon>
        <taxon>Lachnospiraceae</taxon>
        <taxon>Mediterraneibacter</taxon>
    </lineage>
</organism>
<dbReference type="EMBL" id="DWUV01000189">
    <property type="protein sequence ID" value="HJD34820.1"/>
    <property type="molecule type" value="Genomic_DNA"/>
</dbReference>
<dbReference type="AlphaFoldDB" id="A0A9D2R664"/>
<gene>
    <name evidence="1" type="ORF">H9911_09815</name>
</gene>
<dbReference type="Proteomes" id="UP000823897">
    <property type="component" value="Unassembled WGS sequence"/>
</dbReference>
<evidence type="ECO:0000313" key="1">
    <source>
        <dbReference type="EMBL" id="HJD34820.1"/>
    </source>
</evidence>
<dbReference type="PANTHER" id="PTHR35276">
    <property type="entry name" value="S-ADENOSYL-L-METHIONINE-DEPENDENT METHYLTRANSFERASES SUPERFAMILY PROTEIN"/>
    <property type="match status" value="1"/>
</dbReference>
<sequence>MKGKKDYQITQFCHRFLEEYIEEGSCCIDATCGNGNDTEFLCRMAGETGKVYAFDIQAQAVERTAERLENAGYRERAVLYCAGHEQMSEYVKEKADAVMFNFGYLPGGDHKVATRAETSLRALREAMGLLKEGGVISLCIYSGGDTGYEERDALLAYLRELDPRQWLVIACSYYNRKNDPPLPVFVVRV</sequence>
<reference evidence="1" key="1">
    <citation type="journal article" date="2021" name="PeerJ">
        <title>Extensive microbial diversity within the chicken gut microbiome revealed by metagenomics and culture.</title>
        <authorList>
            <person name="Gilroy R."/>
            <person name="Ravi A."/>
            <person name="Getino M."/>
            <person name="Pursley I."/>
            <person name="Horton D.L."/>
            <person name="Alikhan N.F."/>
            <person name="Baker D."/>
            <person name="Gharbi K."/>
            <person name="Hall N."/>
            <person name="Watson M."/>
            <person name="Adriaenssens E.M."/>
            <person name="Foster-Nyarko E."/>
            <person name="Jarju S."/>
            <person name="Secka A."/>
            <person name="Antonio M."/>
            <person name="Oren A."/>
            <person name="Chaudhuri R.R."/>
            <person name="La Ragione R."/>
            <person name="Hildebrand F."/>
            <person name="Pallen M.J."/>
        </authorList>
    </citation>
    <scope>NUCLEOTIDE SEQUENCE</scope>
    <source>
        <strain evidence="1">ChiGjej3B3-11674</strain>
    </source>
</reference>
<dbReference type="Pfam" id="PF06962">
    <property type="entry name" value="rRNA_methylase"/>
    <property type="match status" value="1"/>
</dbReference>
<comment type="caution">
    <text evidence="1">The sequence shown here is derived from an EMBL/GenBank/DDBJ whole genome shotgun (WGS) entry which is preliminary data.</text>
</comment>
<protein>
    <submittedName>
        <fullName evidence="1">Class I SAM-dependent methyltransferase</fullName>
    </submittedName>
</protein>
<keyword evidence="1" id="KW-0808">Transferase</keyword>
<evidence type="ECO:0000313" key="2">
    <source>
        <dbReference type="Proteomes" id="UP000823897"/>
    </source>
</evidence>
<dbReference type="SUPFAM" id="SSF53335">
    <property type="entry name" value="S-adenosyl-L-methionine-dependent methyltransferases"/>
    <property type="match status" value="1"/>
</dbReference>
<accession>A0A9D2R664</accession>
<dbReference type="InterPro" id="IPR029063">
    <property type="entry name" value="SAM-dependent_MTases_sf"/>
</dbReference>
<dbReference type="CDD" id="cd02440">
    <property type="entry name" value="AdoMet_MTases"/>
    <property type="match status" value="1"/>
</dbReference>
<dbReference type="PANTHER" id="PTHR35276:SF1">
    <property type="entry name" value="TRNA (MNM(5)S(2)U34)-METHYLTRANSFERASE, CHLOROPLASTIC"/>
    <property type="match status" value="1"/>
</dbReference>
<dbReference type="GO" id="GO:0032259">
    <property type="term" value="P:methylation"/>
    <property type="evidence" value="ECO:0007669"/>
    <property type="project" value="UniProtKB-KW"/>
</dbReference>
<reference evidence="1" key="2">
    <citation type="submission" date="2021-04" db="EMBL/GenBank/DDBJ databases">
        <authorList>
            <person name="Gilroy R."/>
        </authorList>
    </citation>
    <scope>NUCLEOTIDE SEQUENCE</scope>
    <source>
        <strain evidence="1">ChiGjej3B3-11674</strain>
    </source>
</reference>
<proteinExistence type="predicted"/>
<dbReference type="InterPro" id="IPR010719">
    <property type="entry name" value="MnmM_MeTrfase"/>
</dbReference>
<name>A0A9D2R664_9FIRM</name>
<keyword evidence="1" id="KW-0489">Methyltransferase</keyword>
<dbReference type="Gene3D" id="3.40.50.150">
    <property type="entry name" value="Vaccinia Virus protein VP39"/>
    <property type="match status" value="1"/>
</dbReference>
<dbReference type="GO" id="GO:0008168">
    <property type="term" value="F:methyltransferase activity"/>
    <property type="evidence" value="ECO:0007669"/>
    <property type="project" value="UniProtKB-KW"/>
</dbReference>